<evidence type="ECO:0000313" key="3">
    <source>
        <dbReference type="Proteomes" id="UP000256601"/>
    </source>
</evidence>
<dbReference type="AlphaFoldDB" id="A0A371BY23"/>
<evidence type="ECO:0000313" key="2">
    <source>
        <dbReference type="EMBL" id="RDW22999.1"/>
    </source>
</evidence>
<dbReference type="EMBL" id="KZ859124">
    <property type="protein sequence ID" value="RDW22999.1"/>
    <property type="molecule type" value="Genomic_DNA"/>
</dbReference>
<name>A0A371BY23_YARLL</name>
<keyword evidence="1" id="KW-1133">Transmembrane helix</keyword>
<keyword evidence="1" id="KW-0472">Membrane</keyword>
<protein>
    <submittedName>
        <fullName evidence="2">Uncharacterized protein</fullName>
    </submittedName>
</protein>
<accession>A0A371BY23</accession>
<reference evidence="2 3" key="1">
    <citation type="submission" date="2018-07" db="EMBL/GenBank/DDBJ databases">
        <title>Draft Genome Assemblies for Five Robust Yarrowia lipolytica Strains Exhibiting High Lipid Production and Pentose Sugar Utilization and Sugar Alcohol Secretion from Undetoxified Lignocellulosic Biomass Hydrolysates.</title>
        <authorList>
            <consortium name="DOE Joint Genome Institute"/>
            <person name="Walker C."/>
            <person name="Ryu S."/>
            <person name="Na H."/>
            <person name="Zane M."/>
            <person name="LaButti K."/>
            <person name="Lipzen A."/>
            <person name="Haridas S."/>
            <person name="Barry K."/>
            <person name="Grigoriev I.V."/>
            <person name="Quarterman J."/>
            <person name="Slininger P."/>
            <person name="Dien B."/>
            <person name="Trinh C.T."/>
        </authorList>
    </citation>
    <scope>NUCLEOTIDE SEQUENCE [LARGE SCALE GENOMIC DNA]</scope>
    <source>
        <strain evidence="2 3">YB392</strain>
    </source>
</reference>
<sequence>MGLIHLFRPGFLLARTLPTHVLAALSSLTVAAACSLGVFAHSMYIVRATSAGRRMTGLGHDVLFEISTGTVCTVLQVAHERPWSLSHMRGLVFNKT</sequence>
<dbReference type="Proteomes" id="UP000256601">
    <property type="component" value="Unassembled WGS sequence"/>
</dbReference>
<gene>
    <name evidence="2" type="ORF">B0I71DRAFT_136663</name>
</gene>
<evidence type="ECO:0000256" key="1">
    <source>
        <dbReference type="SAM" id="Phobius"/>
    </source>
</evidence>
<keyword evidence="1" id="KW-0812">Transmembrane</keyword>
<organism evidence="2 3">
    <name type="scientific">Yarrowia lipolytica</name>
    <name type="common">Candida lipolytica</name>
    <dbReference type="NCBI Taxonomy" id="4952"/>
    <lineage>
        <taxon>Eukaryota</taxon>
        <taxon>Fungi</taxon>
        <taxon>Dikarya</taxon>
        <taxon>Ascomycota</taxon>
        <taxon>Saccharomycotina</taxon>
        <taxon>Dipodascomycetes</taxon>
        <taxon>Dipodascales</taxon>
        <taxon>Dipodascales incertae sedis</taxon>
        <taxon>Yarrowia</taxon>
    </lineage>
</organism>
<proteinExistence type="predicted"/>
<feature type="transmembrane region" description="Helical" evidence="1">
    <location>
        <begin position="20"/>
        <end position="46"/>
    </location>
</feature>